<dbReference type="AlphaFoldDB" id="A0A5R8QBC5"/>
<evidence type="ECO:0000256" key="1">
    <source>
        <dbReference type="SAM" id="Phobius"/>
    </source>
</evidence>
<evidence type="ECO:0000313" key="2">
    <source>
        <dbReference type="EMBL" id="TLG72901.1"/>
    </source>
</evidence>
<reference evidence="2 3" key="1">
    <citation type="submission" date="2019-05" db="EMBL/GenBank/DDBJ databases">
        <title>Culicoidintestinum kansasii gen. nov., sp. nov. from the gastrointestinal tract of the biting midge, Culicoides sonorensis.</title>
        <authorList>
            <person name="Neupane S."/>
            <person name="Ghosh A."/>
            <person name="Gunther S."/>
            <person name="Martin K."/>
            <person name="Zurek L."/>
        </authorList>
    </citation>
    <scope>NUCLEOTIDE SEQUENCE [LARGE SCALE GENOMIC DNA]</scope>
    <source>
        <strain evidence="2 3">CS-1</strain>
    </source>
</reference>
<feature type="transmembrane region" description="Helical" evidence="1">
    <location>
        <begin position="30"/>
        <end position="50"/>
    </location>
</feature>
<feature type="transmembrane region" description="Helical" evidence="1">
    <location>
        <begin position="97"/>
        <end position="117"/>
    </location>
</feature>
<organism evidence="2 3">
    <name type="scientific">Culicoidibacter larvae</name>
    <dbReference type="NCBI Taxonomy" id="2579976"/>
    <lineage>
        <taxon>Bacteria</taxon>
        <taxon>Bacillati</taxon>
        <taxon>Bacillota</taxon>
        <taxon>Culicoidibacteria</taxon>
        <taxon>Culicoidibacterales</taxon>
        <taxon>Culicoidibacteraceae</taxon>
        <taxon>Culicoidibacter</taxon>
    </lineage>
</organism>
<protein>
    <submittedName>
        <fullName evidence="2">Putative ABC transporter permease</fullName>
    </submittedName>
</protein>
<dbReference type="InParanoid" id="A0A5R8QBC5"/>
<keyword evidence="1" id="KW-0472">Membrane</keyword>
<feature type="transmembrane region" description="Helical" evidence="1">
    <location>
        <begin position="70"/>
        <end position="90"/>
    </location>
</feature>
<dbReference type="OrthoDB" id="9789229at2"/>
<name>A0A5R8QBC5_9FIRM</name>
<keyword evidence="3" id="KW-1185">Reference proteome</keyword>
<evidence type="ECO:0000313" key="3">
    <source>
        <dbReference type="Proteomes" id="UP000306912"/>
    </source>
</evidence>
<gene>
    <name evidence="2" type="ORF">FEZ08_07590</name>
</gene>
<feature type="transmembrane region" description="Helical" evidence="1">
    <location>
        <begin position="175"/>
        <end position="195"/>
    </location>
</feature>
<feature type="transmembrane region" description="Helical" evidence="1">
    <location>
        <begin position="147"/>
        <end position="168"/>
    </location>
</feature>
<sequence>MISFLLKGYIEVFEAELVKQRSLSKNNNSFYLWTTVLFEFLVFSFLGWIVETIDVLIVAGEWTWRGLIAYGLPMIHIYGLGGLIIVYVFGRLRDKPITFFLITTLTMTAFELFSSYFEEALTGLRTWDYSDKLFSFFDGRICLSSSLGWGLLSVFVLYFVHPFLLAFEEKVPRKILYPIVWAVGIYTMICIYIQYF</sequence>
<keyword evidence="1" id="KW-1133">Transmembrane helix</keyword>
<dbReference type="Pfam" id="PF06541">
    <property type="entry name" value="ABC_trans_CmpB"/>
    <property type="match status" value="1"/>
</dbReference>
<accession>A0A5R8QBC5</accession>
<keyword evidence="1" id="KW-0812">Transmembrane</keyword>
<dbReference type="Proteomes" id="UP000306912">
    <property type="component" value="Unassembled WGS sequence"/>
</dbReference>
<proteinExistence type="predicted"/>
<dbReference type="InterPro" id="IPR010540">
    <property type="entry name" value="CmpB_TMEM229"/>
</dbReference>
<dbReference type="EMBL" id="VBWP01000006">
    <property type="protein sequence ID" value="TLG72901.1"/>
    <property type="molecule type" value="Genomic_DNA"/>
</dbReference>
<comment type="caution">
    <text evidence="2">The sequence shown here is derived from an EMBL/GenBank/DDBJ whole genome shotgun (WGS) entry which is preliminary data.</text>
</comment>